<comment type="caution">
    <text evidence="2">The sequence shown here is derived from an EMBL/GenBank/DDBJ whole genome shotgun (WGS) entry which is preliminary data.</text>
</comment>
<keyword evidence="1" id="KW-1133">Transmembrane helix</keyword>
<dbReference type="EMBL" id="JQBS01000001">
    <property type="protein sequence ID" value="KRN57948.1"/>
    <property type="molecule type" value="Genomic_DNA"/>
</dbReference>
<dbReference type="Proteomes" id="UP000051658">
    <property type="component" value="Unassembled WGS sequence"/>
</dbReference>
<keyword evidence="1" id="KW-0812">Transmembrane</keyword>
<keyword evidence="3" id="KW-1185">Reference proteome</keyword>
<evidence type="ECO:0000313" key="3">
    <source>
        <dbReference type="Proteomes" id="UP000051658"/>
    </source>
</evidence>
<evidence type="ECO:0000256" key="1">
    <source>
        <dbReference type="SAM" id="Phobius"/>
    </source>
</evidence>
<proteinExistence type="predicted"/>
<feature type="transmembrane region" description="Helical" evidence="1">
    <location>
        <begin position="12"/>
        <end position="30"/>
    </location>
</feature>
<sequence>MKGTIHFMLKKIVYSAWLISIIYFICYLTMPFLENAVKSGGLMIYIHVIMDLILIGGFFFIFVSIIRFFFANPDK</sequence>
<keyword evidence="1" id="KW-0472">Membrane</keyword>
<gene>
    <name evidence="2" type="ORF">IV74_GL001205</name>
</gene>
<dbReference type="AlphaFoldDB" id="A0A0R2I6N4"/>
<accession>A0A0R2I6N4</accession>
<name>A0A0R2I6N4_CARDV</name>
<dbReference type="PATRIC" id="fig|1449336.4.peg.1231"/>
<feature type="transmembrane region" description="Helical" evidence="1">
    <location>
        <begin position="42"/>
        <end position="70"/>
    </location>
</feature>
<organism evidence="2 3">
    <name type="scientific">Carnobacterium divergens DSM 20623</name>
    <dbReference type="NCBI Taxonomy" id="1449336"/>
    <lineage>
        <taxon>Bacteria</taxon>
        <taxon>Bacillati</taxon>
        <taxon>Bacillota</taxon>
        <taxon>Bacilli</taxon>
        <taxon>Lactobacillales</taxon>
        <taxon>Carnobacteriaceae</taxon>
        <taxon>Carnobacterium</taxon>
    </lineage>
</organism>
<evidence type="ECO:0000313" key="2">
    <source>
        <dbReference type="EMBL" id="KRN57948.1"/>
    </source>
</evidence>
<reference evidence="2 3" key="1">
    <citation type="journal article" date="2015" name="Genome Announc.">
        <title>Expanding the biotechnology potential of lactobacilli through comparative genomics of 213 strains and associated genera.</title>
        <authorList>
            <person name="Sun Z."/>
            <person name="Harris H.M."/>
            <person name="McCann A."/>
            <person name="Guo C."/>
            <person name="Argimon S."/>
            <person name="Zhang W."/>
            <person name="Yang X."/>
            <person name="Jeffery I.B."/>
            <person name="Cooney J.C."/>
            <person name="Kagawa T.F."/>
            <person name="Liu W."/>
            <person name="Song Y."/>
            <person name="Salvetti E."/>
            <person name="Wrobel A."/>
            <person name="Rasinkangas P."/>
            <person name="Parkhill J."/>
            <person name="Rea M.C."/>
            <person name="O'Sullivan O."/>
            <person name="Ritari J."/>
            <person name="Douillard F.P."/>
            <person name="Paul Ross R."/>
            <person name="Yang R."/>
            <person name="Briner A.E."/>
            <person name="Felis G.E."/>
            <person name="de Vos W.M."/>
            <person name="Barrangou R."/>
            <person name="Klaenhammer T.R."/>
            <person name="Caufield P.W."/>
            <person name="Cui Y."/>
            <person name="Zhang H."/>
            <person name="O'Toole P.W."/>
        </authorList>
    </citation>
    <scope>NUCLEOTIDE SEQUENCE [LARGE SCALE GENOMIC DNA]</scope>
    <source>
        <strain evidence="2 3">DSM 20623</strain>
    </source>
</reference>
<protein>
    <submittedName>
        <fullName evidence="2">Uncharacterized protein</fullName>
    </submittedName>
</protein>